<feature type="compositionally biased region" description="Acidic residues" evidence="1">
    <location>
        <begin position="353"/>
        <end position="363"/>
    </location>
</feature>
<reference evidence="2" key="1">
    <citation type="submission" date="2021-02" db="EMBL/GenBank/DDBJ databases">
        <authorList>
            <person name="Nowell W R."/>
        </authorList>
    </citation>
    <scope>NUCLEOTIDE SEQUENCE</scope>
</reference>
<protein>
    <submittedName>
        <fullName evidence="2">Uncharacterized protein</fullName>
    </submittedName>
</protein>
<dbReference type="EMBL" id="CAJNOV010002208">
    <property type="protein sequence ID" value="CAF1092277.1"/>
    <property type="molecule type" value="Genomic_DNA"/>
</dbReference>
<feature type="region of interest" description="Disordered" evidence="1">
    <location>
        <begin position="193"/>
        <end position="226"/>
    </location>
</feature>
<dbReference type="AlphaFoldDB" id="A0A814NJL4"/>
<evidence type="ECO:0000256" key="1">
    <source>
        <dbReference type="SAM" id="MobiDB-lite"/>
    </source>
</evidence>
<feature type="compositionally biased region" description="Polar residues" evidence="1">
    <location>
        <begin position="437"/>
        <end position="464"/>
    </location>
</feature>
<gene>
    <name evidence="2" type="ORF">CJN711_LOCUS6725</name>
</gene>
<proteinExistence type="predicted"/>
<name>A0A814NJL4_9BILA</name>
<evidence type="ECO:0000313" key="3">
    <source>
        <dbReference type="Proteomes" id="UP000663855"/>
    </source>
</evidence>
<comment type="caution">
    <text evidence="2">The sequence shown here is derived from an EMBL/GenBank/DDBJ whole genome shotgun (WGS) entry which is preliminary data.</text>
</comment>
<organism evidence="2 3">
    <name type="scientific">Rotaria magnacalcarata</name>
    <dbReference type="NCBI Taxonomy" id="392030"/>
    <lineage>
        <taxon>Eukaryota</taxon>
        <taxon>Metazoa</taxon>
        <taxon>Spiralia</taxon>
        <taxon>Gnathifera</taxon>
        <taxon>Rotifera</taxon>
        <taxon>Eurotatoria</taxon>
        <taxon>Bdelloidea</taxon>
        <taxon>Philodinida</taxon>
        <taxon>Philodinidae</taxon>
        <taxon>Rotaria</taxon>
    </lineage>
</organism>
<evidence type="ECO:0000313" key="2">
    <source>
        <dbReference type="EMBL" id="CAF1092277.1"/>
    </source>
</evidence>
<feature type="region of interest" description="Disordered" evidence="1">
    <location>
        <begin position="437"/>
        <end position="471"/>
    </location>
</feature>
<dbReference type="Proteomes" id="UP000663855">
    <property type="component" value="Unassembled WGS sequence"/>
</dbReference>
<accession>A0A814NJL4</accession>
<sequence>MQGKRQQTKLPSAWQPDRWICHHTGGRQSGMTNDHCYQQSKETPWMISRNLNSSSSTKRISTAELKERIDKLSLKSAEYRLSAGKSKVKRLIDRHSPHSHRSLLSYGSRRPVTPVLHIPKMSKQALKRWLDARDAYLGHQYPYVIEKFQRLRRRRQCQQRRKPQPTKEYYKMIDYEGLSMFSNDSDRFSALERLSSQKQIQSSRKESPTKTLSQSEISPRPSGSDCGGVLQRVKSFVQLPVCSTSRLSLRKQEEKKSTQIIRDHFDDKCIGTETSEPIGLRKDIERCDQAVQVDLARPQIELHREFDTSMVEGEKNEQKRSVRHDVEYSDKATETECIINVANVQQETREEKEENEVNDDEDDRATRLSIKKEQEEIGPYIEEPYNVQQKQSLPQMSDINDRKMRKKNKFIPSTKFTNVSNRIGPLTIDLLQASTNDVNDNKQNGSQTTILTSTESNTSIQEQLQRYKETK</sequence>
<feature type="region of interest" description="Disordered" evidence="1">
    <location>
        <begin position="345"/>
        <end position="366"/>
    </location>
</feature>